<dbReference type="RefSeq" id="WP_382358828.1">
    <property type="nucleotide sequence ID" value="NZ_JBHTGR010000020.1"/>
</dbReference>
<comment type="caution">
    <text evidence="3">The sequence shown here is derived from an EMBL/GenBank/DDBJ whole genome shotgun (WGS) entry which is preliminary data.</text>
</comment>
<dbReference type="SUPFAM" id="SSF46955">
    <property type="entry name" value="Putative DNA-binding domain"/>
    <property type="match status" value="1"/>
</dbReference>
<dbReference type="InterPro" id="IPR000551">
    <property type="entry name" value="MerR-type_HTH_dom"/>
</dbReference>
<dbReference type="Gene3D" id="1.10.1660.10">
    <property type="match status" value="1"/>
</dbReference>
<protein>
    <submittedName>
        <fullName evidence="3">MerR family transcriptional regulator</fullName>
    </submittedName>
</protein>
<dbReference type="Proteomes" id="UP001596620">
    <property type="component" value="Unassembled WGS sequence"/>
</dbReference>
<feature type="region of interest" description="Disordered" evidence="1">
    <location>
        <begin position="111"/>
        <end position="150"/>
    </location>
</feature>
<organism evidence="3 4">
    <name type="scientific">Lentibacillus kimchii</name>
    <dbReference type="NCBI Taxonomy" id="1542911"/>
    <lineage>
        <taxon>Bacteria</taxon>
        <taxon>Bacillati</taxon>
        <taxon>Bacillota</taxon>
        <taxon>Bacilli</taxon>
        <taxon>Bacillales</taxon>
        <taxon>Bacillaceae</taxon>
        <taxon>Lentibacillus</taxon>
    </lineage>
</organism>
<evidence type="ECO:0000313" key="3">
    <source>
        <dbReference type="EMBL" id="MFC7747310.1"/>
    </source>
</evidence>
<name>A0ABW2UXG3_9BACI</name>
<feature type="domain" description="HTH merR-type" evidence="2">
    <location>
        <begin position="11"/>
        <end position="71"/>
    </location>
</feature>
<dbReference type="Gene3D" id="1.20.1480.30">
    <property type="entry name" value="Designed four-helix bundle protein"/>
    <property type="match status" value="1"/>
</dbReference>
<sequence>MDLLRKKDLHPEVGVAKSTVADWIEDFNIYIPKTKQKNVTYYRPEAIEVLNFIKQCRERNYQKQQIMELLADQGFPVMAEAQEDAEESISKRTNQDNGDLRDVIQTMGQAVQKLSDQDESIKSLQDREESREERMDDMEKRTEQTSETVEDLKQEIQDLKTELAETREKVDKRGFWARLFKRNSNK</sequence>
<gene>
    <name evidence="3" type="ORF">ACFQU8_08695</name>
</gene>
<dbReference type="Pfam" id="PF13411">
    <property type="entry name" value="MerR_1"/>
    <property type="match status" value="1"/>
</dbReference>
<proteinExistence type="predicted"/>
<evidence type="ECO:0000256" key="1">
    <source>
        <dbReference type="SAM" id="MobiDB-lite"/>
    </source>
</evidence>
<dbReference type="InterPro" id="IPR009061">
    <property type="entry name" value="DNA-bd_dom_put_sf"/>
</dbReference>
<dbReference type="EMBL" id="JBHTGR010000020">
    <property type="protein sequence ID" value="MFC7747310.1"/>
    <property type="molecule type" value="Genomic_DNA"/>
</dbReference>
<accession>A0ABW2UXG3</accession>
<evidence type="ECO:0000313" key="4">
    <source>
        <dbReference type="Proteomes" id="UP001596620"/>
    </source>
</evidence>
<keyword evidence="4" id="KW-1185">Reference proteome</keyword>
<feature type="compositionally biased region" description="Basic and acidic residues" evidence="1">
    <location>
        <begin position="115"/>
        <end position="150"/>
    </location>
</feature>
<reference evidence="4" key="1">
    <citation type="journal article" date="2019" name="Int. J. Syst. Evol. Microbiol.">
        <title>The Global Catalogue of Microorganisms (GCM) 10K type strain sequencing project: providing services to taxonomists for standard genome sequencing and annotation.</title>
        <authorList>
            <consortium name="The Broad Institute Genomics Platform"/>
            <consortium name="The Broad Institute Genome Sequencing Center for Infectious Disease"/>
            <person name="Wu L."/>
            <person name="Ma J."/>
        </authorList>
    </citation>
    <scope>NUCLEOTIDE SEQUENCE [LARGE SCALE GENOMIC DNA]</scope>
    <source>
        <strain evidence="4">JCM 30234</strain>
    </source>
</reference>
<evidence type="ECO:0000259" key="2">
    <source>
        <dbReference type="Pfam" id="PF13411"/>
    </source>
</evidence>